<dbReference type="InterPro" id="IPR009057">
    <property type="entry name" value="Homeodomain-like_sf"/>
</dbReference>
<dbReference type="InterPro" id="IPR023772">
    <property type="entry name" value="DNA-bd_HTH_TetR-type_CS"/>
</dbReference>
<dbReference type="Pfam" id="PF14246">
    <property type="entry name" value="TetR_C_7"/>
    <property type="match status" value="1"/>
</dbReference>
<evidence type="ECO:0000259" key="3">
    <source>
        <dbReference type="PROSITE" id="PS50977"/>
    </source>
</evidence>
<dbReference type="RefSeq" id="WP_344431475.1">
    <property type="nucleotide sequence ID" value="NZ_BAAANN010000062.1"/>
</dbReference>
<keyword evidence="1 2" id="KW-0238">DNA-binding</keyword>
<dbReference type="Gene3D" id="1.10.10.60">
    <property type="entry name" value="Homeodomain-like"/>
    <property type="match status" value="1"/>
</dbReference>
<organism evidence="4 5">
    <name type="scientific">Amycolatopsis minnesotensis</name>
    <dbReference type="NCBI Taxonomy" id="337894"/>
    <lineage>
        <taxon>Bacteria</taxon>
        <taxon>Bacillati</taxon>
        <taxon>Actinomycetota</taxon>
        <taxon>Actinomycetes</taxon>
        <taxon>Pseudonocardiales</taxon>
        <taxon>Pseudonocardiaceae</taxon>
        <taxon>Amycolatopsis</taxon>
    </lineage>
</organism>
<name>A0ABP5E584_9PSEU</name>
<evidence type="ECO:0000313" key="4">
    <source>
        <dbReference type="EMBL" id="GAA1991910.1"/>
    </source>
</evidence>
<evidence type="ECO:0000256" key="1">
    <source>
        <dbReference type="ARBA" id="ARBA00023125"/>
    </source>
</evidence>
<gene>
    <name evidence="4" type="ORF">GCM10009754_83430</name>
</gene>
<evidence type="ECO:0000313" key="5">
    <source>
        <dbReference type="Proteomes" id="UP001501116"/>
    </source>
</evidence>
<keyword evidence="5" id="KW-1185">Reference proteome</keyword>
<dbReference type="Proteomes" id="UP001501116">
    <property type="component" value="Unassembled WGS sequence"/>
</dbReference>
<dbReference type="InterPro" id="IPR050109">
    <property type="entry name" value="HTH-type_TetR-like_transc_reg"/>
</dbReference>
<dbReference type="PRINTS" id="PR00455">
    <property type="entry name" value="HTHTETR"/>
</dbReference>
<protein>
    <recommendedName>
        <fullName evidence="3">HTH tetR-type domain-containing protein</fullName>
    </recommendedName>
</protein>
<feature type="domain" description="HTH tetR-type" evidence="3">
    <location>
        <begin position="16"/>
        <end position="76"/>
    </location>
</feature>
<dbReference type="SUPFAM" id="SSF46689">
    <property type="entry name" value="Homeodomain-like"/>
    <property type="match status" value="1"/>
</dbReference>
<dbReference type="InterPro" id="IPR039536">
    <property type="entry name" value="TetR_C_Proteobacteria"/>
</dbReference>
<proteinExistence type="predicted"/>
<sequence length="215" mass="23590">MDGAGTATPRRGNGMPEKRRAITAAARVVFGREGYARATLDAIATEAGVSKRTIYNHFTDKDELFRLVALEGADEVTDTIHALMERHLRKILDLEEDLVAFGVDRVRAVFDFPDHYALVRVLQAEVTRLPAATLETWRLAGPATAHLRLAPYLRAIADRGLLAFADADQAANHFNLLTITDVLQRSFYGAIPLTETEIDTVVGQGVAAFLRVYGA</sequence>
<dbReference type="InterPro" id="IPR001647">
    <property type="entry name" value="HTH_TetR"/>
</dbReference>
<accession>A0ABP5E584</accession>
<dbReference type="EMBL" id="BAAANN010000062">
    <property type="protein sequence ID" value="GAA1991910.1"/>
    <property type="molecule type" value="Genomic_DNA"/>
</dbReference>
<dbReference type="PROSITE" id="PS50977">
    <property type="entry name" value="HTH_TETR_2"/>
    <property type="match status" value="1"/>
</dbReference>
<evidence type="ECO:0000256" key="2">
    <source>
        <dbReference type="PROSITE-ProRule" id="PRU00335"/>
    </source>
</evidence>
<dbReference type="PANTHER" id="PTHR30055:SF146">
    <property type="entry name" value="HTH-TYPE TRANSCRIPTIONAL DUAL REGULATOR CECR"/>
    <property type="match status" value="1"/>
</dbReference>
<comment type="caution">
    <text evidence="4">The sequence shown here is derived from an EMBL/GenBank/DDBJ whole genome shotgun (WGS) entry which is preliminary data.</text>
</comment>
<dbReference type="PANTHER" id="PTHR30055">
    <property type="entry name" value="HTH-TYPE TRANSCRIPTIONAL REGULATOR RUTR"/>
    <property type="match status" value="1"/>
</dbReference>
<dbReference type="PROSITE" id="PS01081">
    <property type="entry name" value="HTH_TETR_1"/>
    <property type="match status" value="1"/>
</dbReference>
<feature type="DNA-binding region" description="H-T-H motif" evidence="2">
    <location>
        <begin position="39"/>
        <end position="58"/>
    </location>
</feature>
<reference evidence="5" key="1">
    <citation type="journal article" date="2019" name="Int. J. Syst. Evol. Microbiol.">
        <title>The Global Catalogue of Microorganisms (GCM) 10K type strain sequencing project: providing services to taxonomists for standard genome sequencing and annotation.</title>
        <authorList>
            <consortium name="The Broad Institute Genomics Platform"/>
            <consortium name="The Broad Institute Genome Sequencing Center for Infectious Disease"/>
            <person name="Wu L."/>
            <person name="Ma J."/>
        </authorList>
    </citation>
    <scope>NUCLEOTIDE SEQUENCE [LARGE SCALE GENOMIC DNA]</scope>
    <source>
        <strain evidence="5">JCM 14545</strain>
    </source>
</reference>
<dbReference type="Pfam" id="PF00440">
    <property type="entry name" value="TetR_N"/>
    <property type="match status" value="1"/>
</dbReference>
<dbReference type="Gene3D" id="1.10.357.10">
    <property type="entry name" value="Tetracycline Repressor, domain 2"/>
    <property type="match status" value="1"/>
</dbReference>